<comment type="caution">
    <text evidence="1">The sequence shown here is derived from an EMBL/GenBank/DDBJ whole genome shotgun (WGS) entry which is preliminary data.</text>
</comment>
<reference evidence="1 2" key="1">
    <citation type="journal article" date="2019" name="Int. J. Syst. Evol. Microbiol.">
        <title>The Global Catalogue of Microorganisms (GCM) 10K type strain sequencing project: providing services to taxonomists for standard genome sequencing and annotation.</title>
        <authorList>
            <consortium name="The Broad Institute Genomics Platform"/>
            <consortium name="The Broad Institute Genome Sequencing Center for Infectious Disease"/>
            <person name="Wu L."/>
            <person name="Ma J."/>
        </authorList>
    </citation>
    <scope>NUCLEOTIDE SEQUENCE [LARGE SCALE GENOMIC DNA]</scope>
    <source>
        <strain evidence="1 2">RDMS1</strain>
    </source>
</reference>
<keyword evidence="2" id="KW-1185">Reference proteome</keyword>
<dbReference type="RefSeq" id="WP_264556521.1">
    <property type="nucleotide sequence ID" value="NZ_CP109981.1"/>
</dbReference>
<dbReference type="EMBL" id="JBHTAX010000005">
    <property type="protein sequence ID" value="MFC7192768.1"/>
    <property type="molecule type" value="Genomic_DNA"/>
</dbReference>
<sequence length="88" mass="9650">MTPWQFRVELHSETGDVVRELGDSGEAHLEDVSLQVPDANAAREAFNEIFHPLSELNIDDGENPWVESFSVAAQQGSEQMNVGALLGN</sequence>
<evidence type="ECO:0000313" key="2">
    <source>
        <dbReference type="Proteomes" id="UP001596417"/>
    </source>
</evidence>
<accession>A0ABD5YU58</accession>
<dbReference type="Proteomes" id="UP001596417">
    <property type="component" value="Unassembled WGS sequence"/>
</dbReference>
<name>A0ABD5YU58_9EURY</name>
<dbReference type="GeneID" id="76202469"/>
<organism evidence="1 2">
    <name type="scientific">Halocatena marina</name>
    <dbReference type="NCBI Taxonomy" id="2934937"/>
    <lineage>
        <taxon>Archaea</taxon>
        <taxon>Methanobacteriati</taxon>
        <taxon>Methanobacteriota</taxon>
        <taxon>Stenosarchaea group</taxon>
        <taxon>Halobacteria</taxon>
        <taxon>Halobacteriales</taxon>
        <taxon>Natronomonadaceae</taxon>
        <taxon>Halocatena</taxon>
    </lineage>
</organism>
<dbReference type="AlphaFoldDB" id="A0ABD5YU58"/>
<gene>
    <name evidence="1" type="ORF">ACFQL7_25145</name>
</gene>
<proteinExistence type="predicted"/>
<protein>
    <submittedName>
        <fullName evidence="1">Uncharacterized protein</fullName>
    </submittedName>
</protein>
<evidence type="ECO:0000313" key="1">
    <source>
        <dbReference type="EMBL" id="MFC7192768.1"/>
    </source>
</evidence>